<dbReference type="Proteomes" id="UP000037035">
    <property type="component" value="Unassembled WGS sequence"/>
</dbReference>
<sequence length="266" mass="28590">MARKLQQAANKAKVAQVKATARAAKEMSKAAELAAVASRFKWTEEASLELLAFVKMIKEEHDELSVKQPGFTTFSKYFLQNDDRKDEFPLLIKIENDTMIRRYRVLMNTFRQVRDYADTSGSGGLFAALLKCGLTESVSQRAPYVAGAPVPDASDDGNHLPPEICDPHMNPGAISTQDASNTPGTLTQTYLPVVEGASPSLMSPCVSCPEVLSTTTQAVAPQLAATPARLSHPPVTKAPPSVAGSRPPHYISASIACRQGKTEASC</sequence>
<evidence type="ECO:0000313" key="1">
    <source>
        <dbReference type="EMBL" id="KNZ51393.1"/>
    </source>
</evidence>
<dbReference type="EMBL" id="LAVV01009027">
    <property type="protein sequence ID" value="KNZ51393.1"/>
    <property type="molecule type" value="Genomic_DNA"/>
</dbReference>
<gene>
    <name evidence="1" type="ORF">VP01_3973g7</name>
</gene>
<dbReference type="VEuPathDB" id="FungiDB:VP01_3973g7"/>
<proteinExistence type="predicted"/>
<name>A0A0L6US77_9BASI</name>
<reference evidence="1 2" key="1">
    <citation type="submission" date="2015-08" db="EMBL/GenBank/DDBJ databases">
        <title>Next Generation Sequencing and Analysis of the Genome of Puccinia sorghi L Schw, the Causal Agent of Maize Common Rust.</title>
        <authorList>
            <person name="Rochi L."/>
            <person name="Burguener G."/>
            <person name="Darino M."/>
            <person name="Turjanski A."/>
            <person name="Kreff E."/>
            <person name="Dieguez M.J."/>
            <person name="Sacco F."/>
        </authorList>
    </citation>
    <scope>NUCLEOTIDE SEQUENCE [LARGE SCALE GENOMIC DNA]</scope>
    <source>
        <strain evidence="1 2">RO10H11247</strain>
    </source>
</reference>
<protein>
    <submittedName>
        <fullName evidence="1">Uncharacterized protein</fullName>
    </submittedName>
</protein>
<evidence type="ECO:0000313" key="2">
    <source>
        <dbReference type="Proteomes" id="UP000037035"/>
    </source>
</evidence>
<accession>A0A0L6US77</accession>
<organism evidence="1 2">
    <name type="scientific">Puccinia sorghi</name>
    <dbReference type="NCBI Taxonomy" id="27349"/>
    <lineage>
        <taxon>Eukaryota</taxon>
        <taxon>Fungi</taxon>
        <taxon>Dikarya</taxon>
        <taxon>Basidiomycota</taxon>
        <taxon>Pucciniomycotina</taxon>
        <taxon>Pucciniomycetes</taxon>
        <taxon>Pucciniales</taxon>
        <taxon>Pucciniaceae</taxon>
        <taxon>Puccinia</taxon>
    </lineage>
</organism>
<comment type="caution">
    <text evidence="1">The sequence shown here is derived from an EMBL/GenBank/DDBJ whole genome shotgun (WGS) entry which is preliminary data.</text>
</comment>
<dbReference type="OrthoDB" id="2507825at2759"/>
<dbReference type="AlphaFoldDB" id="A0A0L6US77"/>
<keyword evidence="2" id="KW-1185">Reference proteome</keyword>